<reference evidence="3" key="1">
    <citation type="submission" date="2018-05" db="EMBL/GenBank/DDBJ databases">
        <authorList>
            <person name="Lanie J.A."/>
            <person name="Ng W.-L."/>
            <person name="Kazmierczak K.M."/>
            <person name="Andrzejewski T.M."/>
            <person name="Davidsen T.M."/>
            <person name="Wayne K.J."/>
            <person name="Tettelin H."/>
            <person name="Glass J.I."/>
            <person name="Rusch D."/>
            <person name="Podicherti R."/>
            <person name="Tsui H.-C.T."/>
            <person name="Winkler M.E."/>
        </authorList>
    </citation>
    <scope>NUCLEOTIDE SEQUENCE</scope>
</reference>
<dbReference type="GO" id="GO:0005829">
    <property type="term" value="C:cytosol"/>
    <property type="evidence" value="ECO:0007669"/>
    <property type="project" value="TreeGrafter"/>
</dbReference>
<gene>
    <name evidence="3" type="ORF">METZ01_LOCUS189101</name>
</gene>
<evidence type="ECO:0000259" key="2">
    <source>
        <dbReference type="Pfam" id="PF01243"/>
    </source>
</evidence>
<evidence type="ECO:0000256" key="1">
    <source>
        <dbReference type="ARBA" id="ARBA00023002"/>
    </source>
</evidence>
<feature type="domain" description="Pyridoxamine 5'-phosphate oxidase N-terminal" evidence="2">
    <location>
        <begin position="11"/>
        <end position="76"/>
    </location>
</feature>
<dbReference type="PANTHER" id="PTHR35176:SF2">
    <property type="entry name" value="F420H(2)-DEPENDENT REDUCTASE RV1155"/>
    <property type="match status" value="1"/>
</dbReference>
<organism evidence="3">
    <name type="scientific">marine metagenome</name>
    <dbReference type="NCBI Taxonomy" id="408172"/>
    <lineage>
        <taxon>unclassified sequences</taxon>
        <taxon>metagenomes</taxon>
        <taxon>ecological metagenomes</taxon>
    </lineage>
</organism>
<accession>A0A382DF37</accession>
<name>A0A382DF37_9ZZZZ</name>
<dbReference type="GO" id="GO:0070967">
    <property type="term" value="F:coenzyme F420 binding"/>
    <property type="evidence" value="ECO:0007669"/>
    <property type="project" value="TreeGrafter"/>
</dbReference>
<dbReference type="InterPro" id="IPR012349">
    <property type="entry name" value="Split_barrel_FMN-bd"/>
</dbReference>
<dbReference type="GO" id="GO:0016627">
    <property type="term" value="F:oxidoreductase activity, acting on the CH-CH group of donors"/>
    <property type="evidence" value="ECO:0007669"/>
    <property type="project" value="TreeGrafter"/>
</dbReference>
<dbReference type="InterPro" id="IPR052019">
    <property type="entry name" value="F420H2_bilvrd_red/Heme_oxyg"/>
</dbReference>
<dbReference type="PANTHER" id="PTHR35176">
    <property type="entry name" value="HEME OXYGENASE HI_0854-RELATED"/>
    <property type="match status" value="1"/>
</dbReference>
<dbReference type="SUPFAM" id="SSF50475">
    <property type="entry name" value="FMN-binding split barrel"/>
    <property type="match status" value="1"/>
</dbReference>
<keyword evidence="1" id="KW-0560">Oxidoreductase</keyword>
<dbReference type="AlphaFoldDB" id="A0A382DF37"/>
<dbReference type="Pfam" id="PF01243">
    <property type="entry name" value="PNPOx_N"/>
    <property type="match status" value="1"/>
</dbReference>
<feature type="non-terminal residue" evidence="3">
    <location>
        <position position="81"/>
    </location>
</feature>
<dbReference type="EMBL" id="UINC01038768">
    <property type="protein sequence ID" value="SVB36247.1"/>
    <property type="molecule type" value="Genomic_DNA"/>
</dbReference>
<evidence type="ECO:0000313" key="3">
    <source>
        <dbReference type="EMBL" id="SVB36247.1"/>
    </source>
</evidence>
<dbReference type="InterPro" id="IPR011576">
    <property type="entry name" value="Pyridox_Oxase_N"/>
</dbReference>
<dbReference type="Gene3D" id="2.30.110.10">
    <property type="entry name" value="Electron Transport, Fmn-binding Protein, Chain A"/>
    <property type="match status" value="1"/>
</dbReference>
<sequence>MDTTDGIDYVRGNDRAVLATTRGDGTPQMSPVTLAVVDETIVLSTRETAFKVTNLRRDPRAWLCVFPEGWYGSWVQLGCIA</sequence>
<proteinExistence type="predicted"/>
<protein>
    <recommendedName>
        <fullName evidence="2">Pyridoxamine 5'-phosphate oxidase N-terminal domain-containing protein</fullName>
    </recommendedName>
</protein>